<feature type="region of interest" description="Disordered" evidence="1">
    <location>
        <begin position="1"/>
        <end position="36"/>
    </location>
</feature>
<sequence length="147" mass="17221">MKAVRTKNRFSSAGKNSSKSWLESNQLQKSSVRSASENIGEAKQLYQKDMLDKAQFRQEARRERAEVARKQRKIEVERKRQKLRTESRPQAKRSEENQNQREMERLQASLGRKHQKLQEMQIDRQSQAAMDLLDAAIEATSGERNYL</sequence>
<feature type="compositionally biased region" description="Polar residues" evidence="1">
    <location>
        <begin position="9"/>
        <end position="36"/>
    </location>
</feature>
<organism evidence="2">
    <name type="scientific">marine metagenome</name>
    <dbReference type="NCBI Taxonomy" id="408172"/>
    <lineage>
        <taxon>unclassified sequences</taxon>
        <taxon>metagenomes</taxon>
        <taxon>ecological metagenomes</taxon>
    </lineage>
</organism>
<dbReference type="AlphaFoldDB" id="A0A382Q6Y9"/>
<name>A0A382Q6Y9_9ZZZZ</name>
<proteinExistence type="predicted"/>
<evidence type="ECO:0000256" key="1">
    <source>
        <dbReference type="SAM" id="MobiDB-lite"/>
    </source>
</evidence>
<dbReference type="EMBL" id="UINC01112109">
    <property type="protein sequence ID" value="SVC80807.1"/>
    <property type="molecule type" value="Genomic_DNA"/>
</dbReference>
<feature type="compositionally biased region" description="Basic and acidic residues" evidence="1">
    <location>
        <begin position="62"/>
        <end position="105"/>
    </location>
</feature>
<evidence type="ECO:0000313" key="2">
    <source>
        <dbReference type="EMBL" id="SVC80807.1"/>
    </source>
</evidence>
<protein>
    <submittedName>
        <fullName evidence="2">Uncharacterized protein</fullName>
    </submittedName>
</protein>
<reference evidence="2" key="1">
    <citation type="submission" date="2018-05" db="EMBL/GenBank/DDBJ databases">
        <authorList>
            <person name="Lanie J.A."/>
            <person name="Ng W.-L."/>
            <person name="Kazmierczak K.M."/>
            <person name="Andrzejewski T.M."/>
            <person name="Davidsen T.M."/>
            <person name="Wayne K.J."/>
            <person name="Tettelin H."/>
            <person name="Glass J.I."/>
            <person name="Rusch D."/>
            <person name="Podicherti R."/>
            <person name="Tsui H.-C.T."/>
            <person name="Winkler M.E."/>
        </authorList>
    </citation>
    <scope>NUCLEOTIDE SEQUENCE</scope>
</reference>
<feature type="region of interest" description="Disordered" evidence="1">
    <location>
        <begin position="62"/>
        <end position="116"/>
    </location>
</feature>
<feature type="non-terminal residue" evidence="2">
    <location>
        <position position="147"/>
    </location>
</feature>
<accession>A0A382Q6Y9</accession>
<gene>
    <name evidence="2" type="ORF">METZ01_LOCUS333661</name>
</gene>